<dbReference type="InterPro" id="IPR027417">
    <property type="entry name" value="P-loop_NTPase"/>
</dbReference>
<dbReference type="InterPro" id="IPR043157">
    <property type="entry name" value="Dynein_AAA1S"/>
</dbReference>
<dbReference type="Pfam" id="PF12781">
    <property type="entry name" value="AAA_9"/>
    <property type="match status" value="1"/>
</dbReference>
<evidence type="ECO:0000256" key="7">
    <source>
        <dbReference type="ARBA" id="ARBA00022840"/>
    </source>
</evidence>
<dbReference type="Pfam" id="PF12775">
    <property type="entry name" value="AAA_7"/>
    <property type="match status" value="1"/>
</dbReference>
<dbReference type="GO" id="GO:0030286">
    <property type="term" value="C:dynein complex"/>
    <property type="evidence" value="ECO:0007669"/>
    <property type="project" value="UniProtKB-KW"/>
</dbReference>
<evidence type="ECO:0000256" key="3">
    <source>
        <dbReference type="ARBA" id="ARBA00022490"/>
    </source>
</evidence>
<dbReference type="Gene3D" id="1.10.8.1220">
    <property type="match status" value="1"/>
</dbReference>
<dbReference type="InterPro" id="IPR003593">
    <property type="entry name" value="AAA+_ATPase"/>
</dbReference>
<dbReference type="Pfam" id="PF12777">
    <property type="entry name" value="MT"/>
    <property type="match status" value="1"/>
</dbReference>
<evidence type="ECO:0000256" key="13">
    <source>
        <dbReference type="ARBA" id="ARBA00023273"/>
    </source>
</evidence>
<dbReference type="Pfam" id="PF17857">
    <property type="entry name" value="AAA_lid_1"/>
    <property type="match status" value="1"/>
</dbReference>
<dbReference type="Gene3D" id="3.10.490.20">
    <property type="match status" value="1"/>
</dbReference>
<dbReference type="Gene3D" id="6.10.140.1060">
    <property type="match status" value="1"/>
</dbReference>
<accession>A0A2S2NDV8</accession>
<dbReference type="InterPro" id="IPR041228">
    <property type="entry name" value="Dynein_C"/>
</dbReference>
<dbReference type="Gene3D" id="3.40.50.300">
    <property type="entry name" value="P-loop containing nucleotide triphosphate hydrolases"/>
    <property type="match status" value="4"/>
</dbReference>
<evidence type="ECO:0000256" key="12">
    <source>
        <dbReference type="ARBA" id="ARBA00023212"/>
    </source>
</evidence>
<keyword evidence="5" id="KW-0677">Repeat</keyword>
<evidence type="ECO:0000313" key="16">
    <source>
        <dbReference type="EMBL" id="MBY15319.1"/>
    </source>
</evidence>
<dbReference type="PANTHER" id="PTHR22878">
    <property type="entry name" value="DYNEIN HEAVY CHAIN 6, AXONEMAL-LIKE-RELATED"/>
    <property type="match status" value="1"/>
</dbReference>
<dbReference type="InterPro" id="IPR004273">
    <property type="entry name" value="Dynein_heavy_D6_P-loop"/>
</dbReference>
<dbReference type="FunFam" id="3.40.50.300:FF:000049">
    <property type="entry name" value="Dynein, axonemal, heavy chain 5"/>
    <property type="match status" value="1"/>
</dbReference>
<feature type="domain" description="AAA+ ATPase" evidence="15">
    <location>
        <begin position="495"/>
        <end position="643"/>
    </location>
</feature>
<dbReference type="FunFam" id="1.20.920.30:FF:000002">
    <property type="entry name" value="Dynein axonemal heavy chain 3"/>
    <property type="match status" value="1"/>
</dbReference>
<dbReference type="Pfam" id="PF18198">
    <property type="entry name" value="AAA_lid_11"/>
    <property type="match status" value="1"/>
</dbReference>
<dbReference type="CDD" id="cd00009">
    <property type="entry name" value="AAA"/>
    <property type="match status" value="1"/>
</dbReference>
<keyword evidence="13" id="KW-0966">Cell projection</keyword>
<dbReference type="FunFam" id="3.40.50.300:FF:000362">
    <property type="entry name" value="Dynein, axonemal, heavy chain 6"/>
    <property type="match status" value="1"/>
</dbReference>
<protein>
    <submittedName>
        <fullName evidence="16">Dynein heavy chain 6, axonemal</fullName>
    </submittedName>
</protein>
<dbReference type="Gene3D" id="1.20.920.20">
    <property type="match status" value="1"/>
</dbReference>
<evidence type="ECO:0000256" key="9">
    <source>
        <dbReference type="ARBA" id="ARBA00023054"/>
    </source>
</evidence>
<dbReference type="GO" id="GO:0045505">
    <property type="term" value="F:dynein intermediate chain binding"/>
    <property type="evidence" value="ECO:0007669"/>
    <property type="project" value="InterPro"/>
</dbReference>
<dbReference type="Pfam" id="PF12780">
    <property type="entry name" value="AAA_8"/>
    <property type="match status" value="1"/>
</dbReference>
<dbReference type="FunFam" id="3.40.50.300:FF:002141">
    <property type="entry name" value="Dynein heavy chain"/>
    <property type="match status" value="1"/>
</dbReference>
<dbReference type="InterPro" id="IPR024743">
    <property type="entry name" value="Dynein_HC_stalk"/>
</dbReference>
<dbReference type="InterPro" id="IPR041658">
    <property type="entry name" value="AAA_lid_11"/>
</dbReference>
<dbReference type="FunFam" id="1.10.8.710:FF:000004">
    <property type="entry name" value="Dynein axonemal heavy chain 6"/>
    <property type="match status" value="1"/>
</dbReference>
<evidence type="ECO:0000256" key="6">
    <source>
        <dbReference type="ARBA" id="ARBA00022741"/>
    </source>
</evidence>
<keyword evidence="9 14" id="KW-0175">Coiled coil</keyword>
<evidence type="ECO:0000256" key="5">
    <source>
        <dbReference type="ARBA" id="ARBA00022737"/>
    </source>
</evidence>
<dbReference type="GO" id="GO:0008569">
    <property type="term" value="F:minus-end-directed microtubule motor activity"/>
    <property type="evidence" value="ECO:0007669"/>
    <property type="project" value="InterPro"/>
</dbReference>
<dbReference type="InterPro" id="IPR024317">
    <property type="entry name" value="Dynein_heavy_chain_D4_dom"/>
</dbReference>
<proteinExistence type="inferred from homology"/>
<keyword evidence="11" id="KW-0505">Motor protein</keyword>
<dbReference type="InterPro" id="IPR041589">
    <property type="entry name" value="DNAH3_AAA_lid_1"/>
</dbReference>
<dbReference type="GO" id="GO:0051959">
    <property type="term" value="F:dynein light intermediate chain binding"/>
    <property type="evidence" value="ECO:0007669"/>
    <property type="project" value="InterPro"/>
</dbReference>
<dbReference type="Pfam" id="PF18199">
    <property type="entry name" value="Dynein_C"/>
    <property type="match status" value="1"/>
</dbReference>
<evidence type="ECO:0000256" key="1">
    <source>
        <dbReference type="ARBA" id="ARBA00004430"/>
    </source>
</evidence>
<dbReference type="GO" id="GO:0007018">
    <property type="term" value="P:microtubule-based movement"/>
    <property type="evidence" value="ECO:0007669"/>
    <property type="project" value="InterPro"/>
</dbReference>
<feature type="coiled-coil region" evidence="14">
    <location>
        <begin position="1317"/>
        <end position="1403"/>
    </location>
</feature>
<organism evidence="16">
    <name type="scientific">Schizaphis graminum</name>
    <name type="common">Green bug aphid</name>
    <dbReference type="NCBI Taxonomy" id="13262"/>
    <lineage>
        <taxon>Eukaryota</taxon>
        <taxon>Metazoa</taxon>
        <taxon>Ecdysozoa</taxon>
        <taxon>Arthropoda</taxon>
        <taxon>Hexapoda</taxon>
        <taxon>Insecta</taxon>
        <taxon>Pterygota</taxon>
        <taxon>Neoptera</taxon>
        <taxon>Paraneoptera</taxon>
        <taxon>Hemiptera</taxon>
        <taxon>Sternorrhyncha</taxon>
        <taxon>Aphidomorpha</taxon>
        <taxon>Aphidoidea</taxon>
        <taxon>Aphididae</taxon>
        <taxon>Aphidini</taxon>
        <taxon>Schizaphis</taxon>
    </lineage>
</organism>
<dbReference type="GO" id="GO:0005930">
    <property type="term" value="C:axoneme"/>
    <property type="evidence" value="ECO:0007669"/>
    <property type="project" value="UniProtKB-SubCell"/>
</dbReference>
<dbReference type="InterPro" id="IPR035706">
    <property type="entry name" value="AAA_9"/>
</dbReference>
<sequence>MMIPDYNLIAEVVLYSEGFQSSKILSHKIVKMYQMCNERLSIQKHYDFGMRAIKSVLIMAGLLKRENPIVEENLILIKALKDSNLPKFLKGDAVLFQDILNDLFPGVFLPENDSEIFLSTAKSVMESEGYQIKESFYIKVLHLFQTIVIRHGIITVGQTGSGKTTILKILSKTLTELYNKKIENQHYKPVNIYRLNPKAISVNELYGQLDLLTMEWKDGLLAKIIRKIVQVEKEEFQWVVCDGPLDTIWIENLNSVLDDSKILCLANSERIKLNPWVRMFFEVGDLSQASPAIVSRCGVVYVNTSDVGWLPYVHSWINRLQNDVIKSSTELKNCIEFLFKTYVNDGFSFINKYCLAPIKQVEISKATMMCTILESLLNDPASFDASTEISKVQAFIYQSFIFSYLWSLGSNLIDSSQIKFENFVFNQFSDKSEYGILPEMKLFNVYLNTENKKFENWNTIVQNFVYKTNTPYYELLVPTVDSIRYTHVMQKIVQMNQPVMLTGTTGVGKTSVANLIMQDLTSTGDWISATINLSAYINSIKTQKVLESKLVKKKRNRFGTPVNKRLALFIDDVNMPIPEVYGAQPPIELLRQILDFGGIYDRDKLDWNDIENMILCTICTPPGGGRNLLPPRFTRHFSIIYMPIISENSMRTIFTSILDGFLEKFPLNRANSSSEIVQASIEIYLRISEDLLPTPAKPHYIFNLRDFSKTIQGVLQANFITIPDKTCLYRLWYHETLRVYHDRLICQKDRSYIFNLLQDVCSRYFNTSVLDISKYTDNNPSHPPVLLFGDFMDPVSKESRNYKEIIDIDQLKTTLIKNLTDFNITYNKDMNIIFFMDAIEHITRIARILRSERGNALLVGINLVGKQSLTKLSSHLNAYKCFQIEVTKSYNHTDFREDLLNLYHNTGVKFEDTTFLFTDNQIVQEEFLEDISHILNSGEVPDLFKHNDLEKVITVCRPAALDLGIDGANQKEIFKFFIQRVRSKLHLVVSMSSIGDAFRRRCRLFPSLIYNSTIDWFDDWPTEVLLSVAHKSLEEFFGQQNNPKLVDSLTDICCNMHIRTSQATEKFRKQTARHCYVTLKSYLEFLKLYVKMQGSQTDKIKSDSDRISYGLRKLYETFDMVGDMKTKLKSMAPALLEKNEATSKLMEGLTREKASVDEVRKIVLVEETAAKMKASAAQEIAEDAQRDLTLAMPAMEAAKAALESLNKNDINELRLLSKPHKLVQTVMEAVCLLFGKKTDWTSAKTLLGDTNFLKALQEYDTDSISDKMINQLKPYIEDPDFNPQKVATQSKVAKSMCMWIRAVHSYSLVYRIVEPKRKRQQEAEDELNVVLKELRTKQKMLADVEERLQKLEDIYDQSVSEKNKLEMKIEQTQSRLSRSDLLVAALSDEQQRWENNLKTYSHRLLTITGDTIIAAGSISYLGPFTDEYRKEITLSWLQELTQHSVRHSPNYSLSYILVDPSELRSWNVYGLPQDSVSTDSMIIATRASRWPLIIDPQGQANKWIKGFEADNSLRICKVTDSNDNLTDTIVDAIRLGGPVLIEGLDEHIIPALKPVLENVTFLRDGRFFMRIGNMDVEYDNKFRFYMTTKISNPHYLPDVWIQVTIVNFMVTAKGLEDQLLVHVVRLERPDLEDKRTEINLSINKDNNLLKEMEDKTLKMLYISEGNILDDEELIDALNNNKESSIIVTGRLTDAEEMEKTVNMARERYRAIAKRGSCLYFVVAQLSKINTMYQFSLNYFNSIFCNAIKKSNKSLKIDVKIPTMIEDITMAIYTNISRGLFEHHKLIFSFLLSVNIHLQIGKITNVEWNFLLYGPIGITKIDVPKKPMVLALSEDAWTTVNYMSEVFPKFKSLPENCTRRIQIKLGNFVQDIHLDPANDNSVVNWDSILNPFEKLMVIRALKKEKLTCAISNFVSTELGKMFIESPEVSHRLLYTNTSSTLPLIYIISAGSDPFESFQKFSTEFKTIDKLHAISLGQDQGLIAEKLIKRGKEKGDWVFLQNCHLAPSWMPEMENLVQELIDNPLDVNQNFRLFLSSMPSEIFPTFVLQNSLKVAHEPPKGLRAKMKKSFADMNVDFFEDNAFGSDWRKMVFGLCFFHAIILERKKFGSLGWNVPYMFTNSDHEYGMHLLQTYCLTANEIPWDALQYIMVEINYGGRVNNYWDQKTMKTIFLNFFDPRTLEPNYKYSESGIYFCPETENCTTINNYQAFINKLPLTEDLDIFGMHKNANIAYQTRETEEMLKTIIGAYSKSLTGVASKPDDKIVIDIADDISKRLINFIDFQQAHLTILKSDEKGRLSPLSTVLSQEIECFNTLLDVMHNSLTNLREAIKGHQIMSTELEEVYWSFVRNTVPTMWQNKTYPSLKTLGSWIKDLILRLDFINIWTKFGSPPSYWISGLFFPQGFITGCLQRHARKNSIPVYSLKIDFEVTSIVLTQEEISAVHATSLEENTHVYKGLTEREDGIYVHGLFLDAGRIDLDSKRLVDPIPGDLYSPLPVILLMPSIDIDTNSLRYNCPVYITTARAGVSLTTGYGANFPIGILLPTDFPENYWTLKGTALIAQITN</sequence>
<dbReference type="EMBL" id="GGMR01002700">
    <property type="protein sequence ID" value="MBY15319.1"/>
    <property type="molecule type" value="Transcribed_RNA"/>
</dbReference>
<gene>
    <name evidence="16" type="primary">DNAH6_3</name>
    <name evidence="16" type="ORF">g.153844</name>
</gene>
<dbReference type="Gene3D" id="1.10.8.710">
    <property type="match status" value="1"/>
</dbReference>
<evidence type="ECO:0000256" key="2">
    <source>
        <dbReference type="ARBA" id="ARBA00008887"/>
    </source>
</evidence>
<name>A0A2S2NDV8_SCHGA</name>
<keyword evidence="4" id="KW-0493">Microtubule</keyword>
<dbReference type="FunFam" id="3.10.490.20:FF:000009">
    <property type="entry name" value="Dynein heavy chain 4"/>
    <property type="match status" value="1"/>
</dbReference>
<comment type="subcellular location">
    <subcellularLocation>
        <location evidence="1">Cytoplasm</location>
        <location evidence="1">Cytoskeleton</location>
        <location evidence="1">Cilium axoneme</location>
    </subcellularLocation>
</comment>
<evidence type="ECO:0000256" key="8">
    <source>
        <dbReference type="ARBA" id="ARBA00023017"/>
    </source>
</evidence>
<reference evidence="16" key="1">
    <citation type="submission" date="2018-04" db="EMBL/GenBank/DDBJ databases">
        <title>Transcriptome of Schizaphis graminum biotype I.</title>
        <authorList>
            <person name="Scully E.D."/>
            <person name="Geib S.M."/>
            <person name="Palmer N.A."/>
            <person name="Koch K."/>
            <person name="Bradshaw J."/>
            <person name="Heng-Moss T."/>
            <person name="Sarath G."/>
        </authorList>
    </citation>
    <scope>NUCLEOTIDE SEQUENCE</scope>
</reference>
<dbReference type="SMART" id="SM00382">
    <property type="entry name" value="AAA"/>
    <property type="match status" value="2"/>
</dbReference>
<dbReference type="FunFam" id="1.10.8.1220:FF:000001">
    <property type="entry name" value="Dynein axonemal heavy chain 5"/>
    <property type="match status" value="1"/>
</dbReference>
<dbReference type="PANTHER" id="PTHR22878:SF68">
    <property type="entry name" value="DYNEIN HEAVY CHAIN 6, AXONEMAL-LIKE"/>
    <property type="match status" value="1"/>
</dbReference>
<dbReference type="SUPFAM" id="SSF52540">
    <property type="entry name" value="P-loop containing nucleoside triphosphate hydrolases"/>
    <property type="match status" value="3"/>
</dbReference>
<evidence type="ECO:0000256" key="11">
    <source>
        <dbReference type="ARBA" id="ARBA00023175"/>
    </source>
</evidence>
<evidence type="ECO:0000256" key="14">
    <source>
        <dbReference type="SAM" id="Coils"/>
    </source>
</evidence>
<comment type="similarity">
    <text evidence="2">Belongs to the dynein heavy chain family.</text>
</comment>
<keyword evidence="10" id="KW-0969">Cilium</keyword>
<dbReference type="GO" id="GO:0031514">
    <property type="term" value="C:motile cilium"/>
    <property type="evidence" value="ECO:0007669"/>
    <property type="project" value="UniProtKB-ARBA"/>
</dbReference>
<evidence type="ECO:0000259" key="15">
    <source>
        <dbReference type="SMART" id="SM00382"/>
    </source>
</evidence>
<dbReference type="FunFam" id="1.20.920.20:FF:000001">
    <property type="entry name" value="dynein heavy chain 2, axonemal"/>
    <property type="match status" value="1"/>
</dbReference>
<dbReference type="GO" id="GO:0005874">
    <property type="term" value="C:microtubule"/>
    <property type="evidence" value="ECO:0007669"/>
    <property type="project" value="UniProtKB-KW"/>
</dbReference>
<dbReference type="InterPro" id="IPR042219">
    <property type="entry name" value="AAA_lid_11_sf"/>
</dbReference>
<dbReference type="Pfam" id="PF03028">
    <property type="entry name" value="Dynein_heavy"/>
    <property type="match status" value="1"/>
</dbReference>
<feature type="domain" description="AAA+ ATPase" evidence="15">
    <location>
        <begin position="150"/>
        <end position="285"/>
    </location>
</feature>
<dbReference type="Pfam" id="PF17852">
    <property type="entry name" value="Dynein_AAA_lid"/>
    <property type="match status" value="1"/>
</dbReference>
<keyword evidence="6" id="KW-0547">Nucleotide-binding</keyword>
<dbReference type="InterPro" id="IPR043160">
    <property type="entry name" value="Dynein_C_barrel"/>
</dbReference>
<keyword evidence="8" id="KW-0243">Dynein</keyword>
<keyword evidence="7" id="KW-0067">ATP-binding</keyword>
<evidence type="ECO:0000256" key="10">
    <source>
        <dbReference type="ARBA" id="ARBA00023069"/>
    </source>
</evidence>
<keyword evidence="3" id="KW-0963">Cytoplasm</keyword>
<dbReference type="InterPro" id="IPR026983">
    <property type="entry name" value="DHC"/>
</dbReference>
<dbReference type="Gene3D" id="1.20.920.30">
    <property type="match status" value="1"/>
</dbReference>
<dbReference type="Pfam" id="PF12774">
    <property type="entry name" value="AAA_6"/>
    <property type="match status" value="1"/>
</dbReference>
<evidence type="ECO:0000256" key="4">
    <source>
        <dbReference type="ARBA" id="ARBA00022701"/>
    </source>
</evidence>
<dbReference type="GO" id="GO:0005524">
    <property type="term" value="F:ATP binding"/>
    <property type="evidence" value="ECO:0007669"/>
    <property type="project" value="UniProtKB-KW"/>
</dbReference>
<dbReference type="InterPro" id="IPR041466">
    <property type="entry name" value="Dynein_AAA5_ext"/>
</dbReference>
<dbReference type="InterPro" id="IPR035699">
    <property type="entry name" value="AAA_6"/>
</dbReference>
<dbReference type="Gene3D" id="1.20.1270.280">
    <property type="match status" value="1"/>
</dbReference>
<keyword evidence="12" id="KW-0206">Cytoskeleton</keyword>
<dbReference type="Gene3D" id="1.10.8.720">
    <property type="entry name" value="Region D6 of dynein motor"/>
    <property type="match status" value="1"/>
</dbReference>